<comment type="caution">
    <text evidence="2">The sequence shown here is derived from an EMBL/GenBank/DDBJ whole genome shotgun (WGS) entry which is preliminary data.</text>
</comment>
<protein>
    <submittedName>
        <fullName evidence="2">YcaO-like family protein</fullName>
    </submittedName>
</protein>
<reference evidence="2" key="1">
    <citation type="journal article" date="2014" name="Int. J. Syst. Evol. Microbiol.">
        <title>Complete genome of a new Firmicutes species belonging to the dominant human colonic microbiota ('Ruminococcus bicirculans') reveals two chromosomes and a selective capacity to utilize plant glucans.</title>
        <authorList>
            <consortium name="NISC Comparative Sequencing Program"/>
            <person name="Wegmann U."/>
            <person name="Louis P."/>
            <person name="Goesmann A."/>
            <person name="Henrissat B."/>
            <person name="Duncan S.H."/>
            <person name="Flint H.J."/>
        </authorList>
    </citation>
    <scope>NUCLEOTIDE SEQUENCE</scope>
    <source>
        <strain evidence="2">CECT 7703</strain>
    </source>
</reference>
<organism evidence="2 3">
    <name type="scientific">Chitinimonas viridis</name>
    <dbReference type="NCBI Taxonomy" id="664880"/>
    <lineage>
        <taxon>Bacteria</taxon>
        <taxon>Pseudomonadati</taxon>
        <taxon>Pseudomonadota</taxon>
        <taxon>Betaproteobacteria</taxon>
        <taxon>Neisseriales</taxon>
        <taxon>Chitinibacteraceae</taxon>
        <taxon>Chitinimonas</taxon>
    </lineage>
</organism>
<dbReference type="Gene3D" id="3.30.1330.230">
    <property type="match status" value="1"/>
</dbReference>
<feature type="domain" description="YcaO" evidence="1">
    <location>
        <begin position="50"/>
        <end position="391"/>
    </location>
</feature>
<dbReference type="InterPro" id="IPR003776">
    <property type="entry name" value="YcaO-like_dom"/>
</dbReference>
<reference evidence="2" key="2">
    <citation type="submission" date="2023-06" db="EMBL/GenBank/DDBJ databases">
        <authorList>
            <person name="Lucena T."/>
            <person name="Sun Q."/>
        </authorList>
    </citation>
    <scope>NUCLEOTIDE SEQUENCE</scope>
    <source>
        <strain evidence="2">CECT 7703</strain>
    </source>
</reference>
<dbReference type="PANTHER" id="PTHR37809">
    <property type="entry name" value="RIBOSOMAL PROTEIN S12 METHYLTHIOTRANSFERASE ACCESSORY FACTOR YCAO"/>
    <property type="match status" value="1"/>
</dbReference>
<gene>
    <name evidence="2" type="ORF">QWZ03_17130</name>
</gene>
<evidence type="ECO:0000259" key="1">
    <source>
        <dbReference type="PROSITE" id="PS51664"/>
    </source>
</evidence>
<name>A0ABT8B8N6_9NEIS</name>
<dbReference type="PROSITE" id="PS51664">
    <property type="entry name" value="YCAO"/>
    <property type="match status" value="1"/>
</dbReference>
<proteinExistence type="predicted"/>
<accession>A0ABT8B8N6</accession>
<dbReference type="Proteomes" id="UP001180081">
    <property type="component" value="Unassembled WGS sequence"/>
</dbReference>
<dbReference type="Pfam" id="PF02624">
    <property type="entry name" value="YcaO"/>
    <property type="match status" value="1"/>
</dbReference>
<evidence type="ECO:0000313" key="3">
    <source>
        <dbReference type="Proteomes" id="UP001180081"/>
    </source>
</evidence>
<sequence length="391" mass="42545">MQTIEIAQPIARRLGVSRVVDVTWLDRIGIPVAASIRPTAARSHLCVNAGKGLSLQEAIAGALLESIEFAFAEPGASLLQHDVIALGDIAASFPQPFDIRLFCPKWQADLNPEKQTAAIQVRHPDSEEMIWVPAELIWMPTHDLPYTGTFGGSTSGLASGNSILEASVHGLAELIERDTTALNCIRPSSQLVSLKDLPDHLEMLVDLIIQADLEIFVRYTSALGGLPYFEAYILEPNLTSPIAIAAGYGLHLNKSIAMTRAITEAAQARLSHIHGGRDDIVRRHEMFMASGPSAELAANEGLRARISHNDCVIDFGRIADQEQCCVDLATAWTTLNKIVKSEGLPSPIVVTLTPEHLPIQVVRVIAPGLEQFDPESRRVGPRILHEIKARD</sequence>
<dbReference type="EMBL" id="JAUFPU010000018">
    <property type="protein sequence ID" value="MDN3578496.1"/>
    <property type="molecule type" value="Genomic_DNA"/>
</dbReference>
<keyword evidence="3" id="KW-1185">Reference proteome</keyword>
<dbReference type="NCBIfam" id="TIGR00702">
    <property type="entry name" value="YcaO-type kinase domain"/>
    <property type="match status" value="1"/>
</dbReference>
<dbReference type="RefSeq" id="WP_290333833.1">
    <property type="nucleotide sequence ID" value="NZ_JAUFPU010000018.1"/>
</dbReference>
<dbReference type="PANTHER" id="PTHR37809:SF1">
    <property type="entry name" value="RIBOSOMAL PROTEIN S12 METHYLTHIOTRANSFERASE ACCESSORY FACTOR YCAO"/>
    <property type="match status" value="1"/>
</dbReference>
<evidence type="ECO:0000313" key="2">
    <source>
        <dbReference type="EMBL" id="MDN3578496.1"/>
    </source>
</evidence>